<organism evidence="3 4">
    <name type="scientific">Reyranella soli</name>
    <dbReference type="NCBI Taxonomy" id="1230389"/>
    <lineage>
        <taxon>Bacteria</taxon>
        <taxon>Pseudomonadati</taxon>
        <taxon>Pseudomonadota</taxon>
        <taxon>Alphaproteobacteria</taxon>
        <taxon>Hyphomicrobiales</taxon>
        <taxon>Reyranellaceae</taxon>
        <taxon>Reyranella</taxon>
    </lineage>
</organism>
<dbReference type="PANTHER" id="PTHR43048">
    <property type="entry name" value="METHYLMALONYL-COA EPIMERASE"/>
    <property type="match status" value="1"/>
</dbReference>
<accession>A0A512NML7</accession>
<dbReference type="InterPro" id="IPR004360">
    <property type="entry name" value="Glyas_Fos-R_dOase_dom"/>
</dbReference>
<name>A0A512NML7_9HYPH</name>
<dbReference type="GO" id="GO:0004493">
    <property type="term" value="F:methylmalonyl-CoA epimerase activity"/>
    <property type="evidence" value="ECO:0007669"/>
    <property type="project" value="TreeGrafter"/>
</dbReference>
<evidence type="ECO:0000256" key="1">
    <source>
        <dbReference type="ARBA" id="ARBA00022723"/>
    </source>
</evidence>
<dbReference type="Pfam" id="PF00903">
    <property type="entry name" value="Glyoxalase"/>
    <property type="match status" value="1"/>
</dbReference>
<dbReference type="EMBL" id="BKAJ01000153">
    <property type="protein sequence ID" value="GEP60197.1"/>
    <property type="molecule type" value="Genomic_DNA"/>
</dbReference>
<dbReference type="InterPro" id="IPR051785">
    <property type="entry name" value="MMCE/EMCE_epimerase"/>
</dbReference>
<dbReference type="OrthoDB" id="9788468at2"/>
<evidence type="ECO:0000259" key="2">
    <source>
        <dbReference type="PROSITE" id="PS51819"/>
    </source>
</evidence>
<feature type="domain" description="VOC" evidence="2">
    <location>
        <begin position="4"/>
        <end position="143"/>
    </location>
</feature>
<keyword evidence="4" id="KW-1185">Reference proteome</keyword>
<comment type="caution">
    <text evidence="3">The sequence shown here is derived from an EMBL/GenBank/DDBJ whole genome shotgun (WGS) entry which is preliminary data.</text>
</comment>
<dbReference type="InterPro" id="IPR029068">
    <property type="entry name" value="Glyas_Bleomycin-R_OHBP_Dase"/>
</dbReference>
<dbReference type="AlphaFoldDB" id="A0A512NML7"/>
<proteinExistence type="predicted"/>
<dbReference type="GO" id="GO:0046872">
    <property type="term" value="F:metal ion binding"/>
    <property type="evidence" value="ECO:0007669"/>
    <property type="project" value="UniProtKB-KW"/>
</dbReference>
<dbReference type="Gene3D" id="3.10.180.10">
    <property type="entry name" value="2,3-Dihydroxybiphenyl 1,2-Dioxygenase, domain 1"/>
    <property type="match status" value="1"/>
</dbReference>
<keyword evidence="1" id="KW-0479">Metal-binding</keyword>
<reference evidence="3 4" key="1">
    <citation type="submission" date="2019-07" db="EMBL/GenBank/DDBJ databases">
        <title>Whole genome shotgun sequence of Reyranella soli NBRC 108950.</title>
        <authorList>
            <person name="Hosoyama A."/>
            <person name="Uohara A."/>
            <person name="Ohji S."/>
            <person name="Ichikawa N."/>
        </authorList>
    </citation>
    <scope>NUCLEOTIDE SEQUENCE [LARGE SCALE GENOMIC DNA]</scope>
    <source>
        <strain evidence="3 4">NBRC 108950</strain>
    </source>
</reference>
<gene>
    <name evidence="3" type="ORF">RSO01_73630</name>
</gene>
<dbReference type="RefSeq" id="WP_147155561.1">
    <property type="nucleotide sequence ID" value="NZ_BKAJ01000153.1"/>
</dbReference>
<dbReference type="SUPFAM" id="SSF54593">
    <property type="entry name" value="Glyoxalase/Bleomycin resistance protein/Dihydroxybiphenyl dioxygenase"/>
    <property type="match status" value="1"/>
</dbReference>
<evidence type="ECO:0000313" key="3">
    <source>
        <dbReference type="EMBL" id="GEP60197.1"/>
    </source>
</evidence>
<dbReference type="Proteomes" id="UP000321058">
    <property type="component" value="Unassembled WGS sequence"/>
</dbReference>
<sequence>MLKHFDHVTVAVTDPAAAIGFFALLGFELDKDVVIKGPVMDRYMGIANLEARHITLALEDSNPRLEVQLLHFLNPPVKREGDIARLDRVGFNHMCFAVSDIDGLIATVTAAGVRLRNQPMTFHDRKLVFLEGPEGITVELAEWK</sequence>
<evidence type="ECO:0000313" key="4">
    <source>
        <dbReference type="Proteomes" id="UP000321058"/>
    </source>
</evidence>
<dbReference type="PROSITE" id="PS51819">
    <property type="entry name" value="VOC"/>
    <property type="match status" value="1"/>
</dbReference>
<dbReference type="InterPro" id="IPR037523">
    <property type="entry name" value="VOC_core"/>
</dbReference>
<dbReference type="GO" id="GO:0046491">
    <property type="term" value="P:L-methylmalonyl-CoA metabolic process"/>
    <property type="evidence" value="ECO:0007669"/>
    <property type="project" value="TreeGrafter"/>
</dbReference>
<protein>
    <recommendedName>
        <fullName evidence="2">VOC domain-containing protein</fullName>
    </recommendedName>
</protein>
<dbReference type="PANTHER" id="PTHR43048:SF5">
    <property type="entry name" value="BLR5325 PROTEIN"/>
    <property type="match status" value="1"/>
</dbReference>